<reference evidence="2 3" key="1">
    <citation type="submission" date="2022-12" db="EMBL/GenBank/DDBJ databases">
        <title>Draft genome sequence of Paenibacillus sp. dW9.</title>
        <authorList>
            <person name="Choi E.-W."/>
            <person name="Kim D.-U."/>
        </authorList>
    </citation>
    <scope>NUCLEOTIDE SEQUENCE [LARGE SCALE GENOMIC DNA]</scope>
    <source>
        <strain evidence="3">dW9</strain>
    </source>
</reference>
<keyword evidence="1" id="KW-0472">Membrane</keyword>
<feature type="transmembrane region" description="Helical" evidence="1">
    <location>
        <begin position="12"/>
        <end position="30"/>
    </location>
</feature>
<dbReference type="EMBL" id="JAQAGZ010000018">
    <property type="protein sequence ID" value="MCZ8515535.1"/>
    <property type="molecule type" value="Genomic_DNA"/>
</dbReference>
<sequence>MMQAIIQYKWAILLGLEVLAWASTFFMLYARYRAQSNILFRIGAALTVLTGVIPQVLLGIVNLVSSQTLDLFTAIIVLLILYGATIGRKQIKRLDKWAQTKFAKREQHPGNV</sequence>
<keyword evidence="3" id="KW-1185">Reference proteome</keyword>
<dbReference type="Proteomes" id="UP001527882">
    <property type="component" value="Unassembled WGS sequence"/>
</dbReference>
<proteinExistence type="predicted"/>
<evidence type="ECO:0008006" key="4">
    <source>
        <dbReference type="Google" id="ProtNLM"/>
    </source>
</evidence>
<dbReference type="RefSeq" id="WP_269884066.1">
    <property type="nucleotide sequence ID" value="NZ_JAQAGZ010000018.1"/>
</dbReference>
<comment type="caution">
    <text evidence="2">The sequence shown here is derived from an EMBL/GenBank/DDBJ whole genome shotgun (WGS) entry which is preliminary data.</text>
</comment>
<accession>A0ABT4QF76</accession>
<gene>
    <name evidence="2" type="ORF">O9H85_24635</name>
</gene>
<evidence type="ECO:0000256" key="1">
    <source>
        <dbReference type="SAM" id="Phobius"/>
    </source>
</evidence>
<protein>
    <recommendedName>
        <fullName evidence="4">DUF2304 domain-containing protein</fullName>
    </recommendedName>
</protein>
<evidence type="ECO:0000313" key="2">
    <source>
        <dbReference type="EMBL" id="MCZ8515535.1"/>
    </source>
</evidence>
<feature type="transmembrane region" description="Helical" evidence="1">
    <location>
        <begin position="71"/>
        <end position="87"/>
    </location>
</feature>
<evidence type="ECO:0000313" key="3">
    <source>
        <dbReference type="Proteomes" id="UP001527882"/>
    </source>
</evidence>
<organism evidence="2 3">
    <name type="scientific">Paenibacillus gyeongsangnamensis</name>
    <dbReference type="NCBI Taxonomy" id="3388067"/>
    <lineage>
        <taxon>Bacteria</taxon>
        <taxon>Bacillati</taxon>
        <taxon>Bacillota</taxon>
        <taxon>Bacilli</taxon>
        <taxon>Bacillales</taxon>
        <taxon>Paenibacillaceae</taxon>
        <taxon>Paenibacillus</taxon>
    </lineage>
</organism>
<keyword evidence="1" id="KW-0812">Transmembrane</keyword>
<name>A0ABT4QF76_9BACL</name>
<keyword evidence="1" id="KW-1133">Transmembrane helix</keyword>
<feature type="transmembrane region" description="Helical" evidence="1">
    <location>
        <begin position="42"/>
        <end position="65"/>
    </location>
</feature>